<dbReference type="EMBL" id="JAFMYW010000001">
    <property type="protein sequence ID" value="MBO0947283.1"/>
    <property type="molecule type" value="Genomic_DNA"/>
</dbReference>
<organism evidence="1 2">
    <name type="scientific">Fibrella forsythiae</name>
    <dbReference type="NCBI Taxonomy" id="2817061"/>
    <lineage>
        <taxon>Bacteria</taxon>
        <taxon>Pseudomonadati</taxon>
        <taxon>Bacteroidota</taxon>
        <taxon>Cytophagia</taxon>
        <taxon>Cytophagales</taxon>
        <taxon>Spirosomataceae</taxon>
        <taxon>Fibrella</taxon>
    </lineage>
</organism>
<gene>
    <name evidence="1" type="ORF">J2I46_01730</name>
</gene>
<evidence type="ECO:0000313" key="1">
    <source>
        <dbReference type="EMBL" id="MBO0947283.1"/>
    </source>
</evidence>
<evidence type="ECO:0000313" key="2">
    <source>
        <dbReference type="Proteomes" id="UP000664628"/>
    </source>
</evidence>
<reference evidence="1 2" key="1">
    <citation type="submission" date="2021-03" db="EMBL/GenBank/DDBJ databases">
        <title>Fibrella sp. HMF5405 genome sequencing and assembly.</title>
        <authorList>
            <person name="Kang H."/>
            <person name="Kim H."/>
            <person name="Bae S."/>
            <person name="Joh K."/>
        </authorList>
    </citation>
    <scope>NUCLEOTIDE SEQUENCE [LARGE SCALE GENOMIC DNA]</scope>
    <source>
        <strain evidence="1 2">HMF5405</strain>
    </source>
</reference>
<keyword evidence="2" id="KW-1185">Reference proteome</keyword>
<name>A0ABS3JBB8_9BACT</name>
<dbReference type="RefSeq" id="WP_207327199.1">
    <property type="nucleotide sequence ID" value="NZ_JAFMYW010000001.1"/>
</dbReference>
<evidence type="ECO:0008006" key="3">
    <source>
        <dbReference type="Google" id="ProtNLM"/>
    </source>
</evidence>
<sequence length="135" mass="15309">MKKTPLDVLTILSQRLKNSDLEEAITGKVRKLKRPAKSKLEDVVINTIAVSPNQIQLATANVNIYVPDLLIQEEEGSQSEANLIRLKELGQLAIELLEGVYTQAYCYTLGKQYIVEEPLTNSHYLNIRVEFQFFS</sequence>
<protein>
    <recommendedName>
        <fullName evidence="3">DUF3168 domain-containing protein</fullName>
    </recommendedName>
</protein>
<proteinExistence type="predicted"/>
<accession>A0ABS3JBB8</accession>
<dbReference type="Proteomes" id="UP000664628">
    <property type="component" value="Unassembled WGS sequence"/>
</dbReference>
<comment type="caution">
    <text evidence="1">The sequence shown here is derived from an EMBL/GenBank/DDBJ whole genome shotgun (WGS) entry which is preliminary data.</text>
</comment>